<keyword evidence="5 10" id="KW-0863">Zinc-finger</keyword>
<evidence type="ECO:0000256" key="3">
    <source>
        <dbReference type="ARBA" id="ARBA00022723"/>
    </source>
</evidence>
<evidence type="ECO:0000313" key="13">
    <source>
        <dbReference type="EMBL" id="ERE88850.1"/>
    </source>
</evidence>
<accession>A0A061IJL3</accession>
<evidence type="ECO:0000256" key="10">
    <source>
        <dbReference type="PROSITE-ProRule" id="PRU00042"/>
    </source>
</evidence>
<protein>
    <submittedName>
        <fullName evidence="13">Zinc finger protein</fullName>
    </submittedName>
</protein>
<dbReference type="InterPro" id="IPR036051">
    <property type="entry name" value="KRAB_dom_sf"/>
</dbReference>
<dbReference type="GO" id="GO:0006355">
    <property type="term" value="P:regulation of DNA-templated transcription"/>
    <property type="evidence" value="ECO:0007669"/>
    <property type="project" value="InterPro"/>
</dbReference>
<dbReference type="PROSITE" id="PS50157">
    <property type="entry name" value="ZINC_FINGER_C2H2_2"/>
    <property type="match status" value="3"/>
</dbReference>
<evidence type="ECO:0000256" key="9">
    <source>
        <dbReference type="ARBA" id="ARBA00023242"/>
    </source>
</evidence>
<feature type="domain" description="C2H2-type" evidence="11">
    <location>
        <begin position="222"/>
        <end position="249"/>
    </location>
</feature>
<dbReference type="InterPro" id="IPR036236">
    <property type="entry name" value="Znf_C2H2_sf"/>
</dbReference>
<evidence type="ECO:0000256" key="5">
    <source>
        <dbReference type="ARBA" id="ARBA00022771"/>
    </source>
</evidence>
<dbReference type="Gene3D" id="3.30.160.60">
    <property type="entry name" value="Classic Zinc Finger"/>
    <property type="match status" value="4"/>
</dbReference>
<sequence length="249" mass="28863">ESVSFEDVAVNFTPEEWALLNSSQKRLHRDVMQETFRNLAAIAKKQEDQTLEDDYEYLRKILPIAVQTGYKPCENQEYAEKPGTNKECGKVFSSPQCFLEHVTTQMEEKTYECKQTKEGFSRHSYVQIPERIHDTEESCVLKQCGKDFLTLTDTQQHITHNGHEPYICKVCGKAFLSSSSFLTHERTHTGEQLYTCKQCGKTFTYSSGLRRHERTHSGEKPYKCKQFLKVFPSLSKVESHEQTHNGIKY</sequence>
<evidence type="ECO:0000256" key="7">
    <source>
        <dbReference type="ARBA" id="ARBA00023015"/>
    </source>
</evidence>
<evidence type="ECO:0000256" key="6">
    <source>
        <dbReference type="ARBA" id="ARBA00022833"/>
    </source>
</evidence>
<evidence type="ECO:0000256" key="4">
    <source>
        <dbReference type="ARBA" id="ARBA00022737"/>
    </source>
</evidence>
<dbReference type="InterPro" id="IPR001909">
    <property type="entry name" value="KRAB"/>
</dbReference>
<keyword evidence="3" id="KW-0479">Metal-binding</keyword>
<reference evidence="14" key="1">
    <citation type="journal article" date="2013" name="Nat. Biotechnol.">
        <title>Chinese hamster genome sequenced from sorted chromosomes.</title>
        <authorList>
            <person name="Brinkrolf K."/>
            <person name="Rupp O."/>
            <person name="Laux H."/>
            <person name="Kollin F."/>
            <person name="Ernst W."/>
            <person name="Linke B."/>
            <person name="Kofler R."/>
            <person name="Romand S."/>
            <person name="Hesse F."/>
            <person name="Budach W.E."/>
            <person name="Galosy S."/>
            <person name="Muller D."/>
            <person name="Noll T."/>
            <person name="Wienberg J."/>
            <person name="Jostock T."/>
            <person name="Leonard M."/>
            <person name="Grillari J."/>
            <person name="Tauch A."/>
            <person name="Goesmann A."/>
            <person name="Helk B."/>
            <person name="Mott J.E."/>
            <person name="Puhler A."/>
            <person name="Borth N."/>
        </authorList>
    </citation>
    <scope>NUCLEOTIDE SEQUENCE [LARGE SCALE GENOMIC DNA]</scope>
    <source>
        <strain evidence="14">17A/GY</strain>
    </source>
</reference>
<feature type="non-terminal residue" evidence="13">
    <location>
        <position position="249"/>
    </location>
</feature>
<dbReference type="Gene3D" id="6.10.140.140">
    <property type="match status" value="1"/>
</dbReference>
<name>A0A061IJL3_CRIGR</name>
<dbReference type="Pfam" id="PF01352">
    <property type="entry name" value="KRAB"/>
    <property type="match status" value="1"/>
</dbReference>
<feature type="domain" description="KRAB" evidence="12">
    <location>
        <begin position="3"/>
        <end position="85"/>
    </location>
</feature>
<evidence type="ECO:0000259" key="12">
    <source>
        <dbReference type="PROSITE" id="PS50805"/>
    </source>
</evidence>
<evidence type="ECO:0000256" key="1">
    <source>
        <dbReference type="ARBA" id="ARBA00004123"/>
    </source>
</evidence>
<feature type="non-terminal residue" evidence="13">
    <location>
        <position position="1"/>
    </location>
</feature>
<dbReference type="EMBL" id="KE665384">
    <property type="protein sequence ID" value="ERE88850.1"/>
    <property type="molecule type" value="Genomic_DNA"/>
</dbReference>
<dbReference type="PROSITE" id="PS00028">
    <property type="entry name" value="ZINC_FINGER_C2H2_1"/>
    <property type="match status" value="2"/>
</dbReference>
<dbReference type="PANTHER" id="PTHR23234">
    <property type="entry name" value="ZNF44 PROTEIN"/>
    <property type="match status" value="1"/>
</dbReference>
<dbReference type="InterPro" id="IPR050758">
    <property type="entry name" value="Znf_C2H2-type"/>
</dbReference>
<evidence type="ECO:0000256" key="8">
    <source>
        <dbReference type="ARBA" id="ARBA00023163"/>
    </source>
</evidence>
<proteinExistence type="inferred from homology"/>
<dbReference type="Pfam" id="PF00096">
    <property type="entry name" value="zf-C2H2"/>
    <property type="match status" value="1"/>
</dbReference>
<keyword evidence="7" id="KW-0805">Transcription regulation</keyword>
<dbReference type="GO" id="GO:0008270">
    <property type="term" value="F:zinc ion binding"/>
    <property type="evidence" value="ECO:0007669"/>
    <property type="project" value="UniProtKB-KW"/>
</dbReference>
<keyword evidence="8" id="KW-0804">Transcription</keyword>
<evidence type="ECO:0000256" key="2">
    <source>
        <dbReference type="ARBA" id="ARBA00006991"/>
    </source>
</evidence>
<keyword evidence="4" id="KW-0677">Repeat</keyword>
<dbReference type="CDD" id="cd07765">
    <property type="entry name" value="KRAB_A-box"/>
    <property type="match status" value="1"/>
</dbReference>
<dbReference type="AlphaFoldDB" id="A0A061IJL3"/>
<dbReference type="SUPFAM" id="SSF57667">
    <property type="entry name" value="beta-beta-alpha zinc fingers"/>
    <property type="match status" value="3"/>
</dbReference>
<evidence type="ECO:0000313" key="14">
    <source>
        <dbReference type="Proteomes" id="UP000030759"/>
    </source>
</evidence>
<gene>
    <name evidence="13" type="ORF">H671_1g2760</name>
</gene>
<dbReference type="SMART" id="SM00349">
    <property type="entry name" value="KRAB"/>
    <property type="match status" value="1"/>
</dbReference>
<feature type="domain" description="C2H2-type" evidence="11">
    <location>
        <begin position="194"/>
        <end position="221"/>
    </location>
</feature>
<keyword evidence="6" id="KW-0862">Zinc</keyword>
<evidence type="ECO:0000259" key="11">
    <source>
        <dbReference type="PROSITE" id="PS50157"/>
    </source>
</evidence>
<feature type="domain" description="C2H2-type" evidence="11">
    <location>
        <begin position="166"/>
        <end position="193"/>
    </location>
</feature>
<dbReference type="PROSITE" id="PS50805">
    <property type="entry name" value="KRAB"/>
    <property type="match status" value="1"/>
</dbReference>
<dbReference type="InterPro" id="IPR013087">
    <property type="entry name" value="Znf_C2H2_type"/>
</dbReference>
<dbReference type="FunFam" id="3.30.160.60:FF:000184">
    <property type="entry name" value="Zinc finger protein 333"/>
    <property type="match status" value="1"/>
</dbReference>
<dbReference type="PANTHER" id="PTHR23234:SF10">
    <property type="entry name" value="RIKEN CDNA 6720489N17 GENE-RELATED"/>
    <property type="match status" value="1"/>
</dbReference>
<dbReference type="Proteomes" id="UP000030759">
    <property type="component" value="Unassembled WGS sequence"/>
</dbReference>
<dbReference type="Pfam" id="PF13894">
    <property type="entry name" value="zf-C2H2_4"/>
    <property type="match status" value="1"/>
</dbReference>
<dbReference type="SUPFAM" id="SSF109640">
    <property type="entry name" value="KRAB domain (Kruppel-associated box)"/>
    <property type="match status" value="1"/>
</dbReference>
<keyword evidence="9" id="KW-0539">Nucleus</keyword>
<comment type="subcellular location">
    <subcellularLocation>
        <location evidence="1">Nucleus</location>
    </subcellularLocation>
</comment>
<dbReference type="SMART" id="SM00355">
    <property type="entry name" value="ZnF_C2H2"/>
    <property type="match status" value="4"/>
</dbReference>
<organism evidence="13 14">
    <name type="scientific">Cricetulus griseus</name>
    <name type="common">Chinese hamster</name>
    <name type="synonym">Cricetulus barabensis griseus</name>
    <dbReference type="NCBI Taxonomy" id="10029"/>
    <lineage>
        <taxon>Eukaryota</taxon>
        <taxon>Metazoa</taxon>
        <taxon>Chordata</taxon>
        <taxon>Craniata</taxon>
        <taxon>Vertebrata</taxon>
        <taxon>Euteleostomi</taxon>
        <taxon>Mammalia</taxon>
        <taxon>Eutheria</taxon>
        <taxon>Euarchontoglires</taxon>
        <taxon>Glires</taxon>
        <taxon>Rodentia</taxon>
        <taxon>Myomorpha</taxon>
        <taxon>Muroidea</taxon>
        <taxon>Cricetidae</taxon>
        <taxon>Cricetinae</taxon>
        <taxon>Cricetulus</taxon>
    </lineage>
</organism>
<comment type="similarity">
    <text evidence="2">Belongs to the krueppel C2H2-type zinc-finger protein family.</text>
</comment>
<dbReference type="FunFam" id="3.30.160.60:FF:000193">
    <property type="entry name" value="Zinc finger protein 300"/>
    <property type="match status" value="1"/>
</dbReference>
<dbReference type="GO" id="GO:0005634">
    <property type="term" value="C:nucleus"/>
    <property type="evidence" value="ECO:0007669"/>
    <property type="project" value="UniProtKB-SubCell"/>
</dbReference>